<accession>A0A5N6EBM7</accession>
<sequence>MPSPPRGTTILMLPFNLPIQNVLVDNLASLHLDLPQPYPNPPTAPVLFVRGRPLFLLVQMIDISHFLFIH</sequence>
<dbReference type="EMBL" id="ML733515">
    <property type="protein sequence ID" value="KAB8215006.1"/>
    <property type="molecule type" value="Genomic_DNA"/>
</dbReference>
<organism evidence="1 2">
    <name type="scientific">Aspergillus novoparasiticus</name>
    <dbReference type="NCBI Taxonomy" id="986946"/>
    <lineage>
        <taxon>Eukaryota</taxon>
        <taxon>Fungi</taxon>
        <taxon>Dikarya</taxon>
        <taxon>Ascomycota</taxon>
        <taxon>Pezizomycotina</taxon>
        <taxon>Eurotiomycetes</taxon>
        <taxon>Eurotiomycetidae</taxon>
        <taxon>Eurotiales</taxon>
        <taxon>Aspergillaceae</taxon>
        <taxon>Aspergillus</taxon>
        <taxon>Aspergillus subgen. Circumdati</taxon>
    </lineage>
</organism>
<reference evidence="1 2" key="1">
    <citation type="submission" date="2019-04" db="EMBL/GenBank/DDBJ databases">
        <title>Fungal friends and foes A comparative genomics study of 23 Aspergillus species from section Flavi.</title>
        <authorList>
            <consortium name="DOE Joint Genome Institute"/>
            <person name="Kjaerbolling I."/>
            <person name="Vesth T.C."/>
            <person name="Frisvad J.C."/>
            <person name="Nybo J.L."/>
            <person name="Theobald S."/>
            <person name="Kildgaard S."/>
            <person name="Petersen T.I."/>
            <person name="Kuo A."/>
            <person name="Sato A."/>
            <person name="Lyhne E.K."/>
            <person name="Kogle M.E."/>
            <person name="Wiebenga A."/>
            <person name="Kun R.S."/>
            <person name="Lubbers R.J."/>
            <person name="Makela M.R."/>
            <person name="Barry K."/>
            <person name="Chovatia M."/>
            <person name="Clum A."/>
            <person name="Daum C."/>
            <person name="Haridas S."/>
            <person name="He G."/>
            <person name="LaButti K."/>
            <person name="Lipzen A."/>
            <person name="Mondo S."/>
            <person name="Pangilinan J."/>
            <person name="Riley R."/>
            <person name="Salamov A."/>
            <person name="Simmons B.A."/>
            <person name="Magnuson J.K."/>
            <person name="Henrissat B."/>
            <person name="Mortensen U.H."/>
            <person name="Larsen T.O."/>
            <person name="De vries R.P."/>
            <person name="Grigoriev I.V."/>
            <person name="Machida M."/>
            <person name="Baker S.E."/>
            <person name="Andersen M.R."/>
        </authorList>
    </citation>
    <scope>NUCLEOTIDE SEQUENCE [LARGE SCALE GENOMIC DNA]</scope>
    <source>
        <strain evidence="1 2">CBS 126849</strain>
    </source>
</reference>
<keyword evidence="2" id="KW-1185">Reference proteome</keyword>
<name>A0A5N6EBM7_9EURO</name>
<proteinExistence type="predicted"/>
<dbReference type="AlphaFoldDB" id="A0A5N6EBM7"/>
<evidence type="ECO:0000313" key="2">
    <source>
        <dbReference type="Proteomes" id="UP000326799"/>
    </source>
</evidence>
<gene>
    <name evidence="1" type="ORF">BDV33DRAFT_181616</name>
</gene>
<protein>
    <submittedName>
        <fullName evidence="1">Uncharacterized protein</fullName>
    </submittedName>
</protein>
<dbReference type="Proteomes" id="UP000326799">
    <property type="component" value="Unassembled WGS sequence"/>
</dbReference>
<evidence type="ECO:0000313" key="1">
    <source>
        <dbReference type="EMBL" id="KAB8215006.1"/>
    </source>
</evidence>